<proteinExistence type="predicted"/>
<reference evidence="1" key="1">
    <citation type="journal article" date="2015" name="Proc. Natl. Acad. Sci. U.S.A.">
        <title>Networks of energetic and metabolic interactions define dynamics in microbial communities.</title>
        <authorList>
            <person name="Embree M."/>
            <person name="Liu J.K."/>
            <person name="Al-Bassam M.M."/>
            <person name="Zengler K."/>
        </authorList>
    </citation>
    <scope>NUCLEOTIDE SEQUENCE</scope>
</reference>
<dbReference type="AlphaFoldDB" id="A0A0W8FEK3"/>
<accession>A0A0W8FEK3</accession>
<evidence type="ECO:0000313" key="1">
    <source>
        <dbReference type="EMBL" id="KUG19325.1"/>
    </source>
</evidence>
<gene>
    <name evidence="1" type="ORF">ASZ90_010958</name>
</gene>
<protein>
    <submittedName>
        <fullName evidence="1">Uncharacterized protein</fullName>
    </submittedName>
</protein>
<comment type="caution">
    <text evidence="1">The sequence shown here is derived from an EMBL/GenBank/DDBJ whole genome shotgun (WGS) entry which is preliminary data.</text>
</comment>
<dbReference type="EMBL" id="LNQE01001302">
    <property type="protein sequence ID" value="KUG19325.1"/>
    <property type="molecule type" value="Genomic_DNA"/>
</dbReference>
<organism evidence="1">
    <name type="scientific">hydrocarbon metagenome</name>
    <dbReference type="NCBI Taxonomy" id="938273"/>
    <lineage>
        <taxon>unclassified sequences</taxon>
        <taxon>metagenomes</taxon>
        <taxon>ecological metagenomes</taxon>
    </lineage>
</organism>
<name>A0A0W8FEK3_9ZZZZ</name>
<sequence length="109" mass="12717">MPEVPQDEIGRRVFQLKKERSVDAAAATIRNTLGEEWLRLAEEDISALRRMLGDLWLYTDRKTWEKYSFSRLTHDDVRTIIRIGQSVERGAIHEKAAIDQITRMFSAQI</sequence>